<dbReference type="Proteomes" id="UP000267821">
    <property type="component" value="Unassembled WGS sequence"/>
</dbReference>
<dbReference type="EMBL" id="ML121528">
    <property type="protein sequence ID" value="RPB29043.1"/>
    <property type="molecule type" value="Genomic_DNA"/>
</dbReference>
<keyword evidence="1" id="KW-0175">Coiled coil</keyword>
<sequence length="300" mass="34172">MTTAPQHQVPVTPDNILHPFLTPTAATEFQDYLSSLELPATGDQLPQIPTPIPDPEDDEDYGSLYSLSSKYTLRAIIDYAFEQGWILTTEEANQSLDEINIAMVGMAKYDQELQKKRTEFRKSREEIKAEKADVEKKRVHLQKQEKRLQGVLKTIEKQLEALTEERRQLGTVESFQCLRCQCQLQGRVAYVSYTPVQDRRTGGNDPNGQVLVTPKLGHRTQDTILADKERWLLEWETTLMQQQAAFENTRKAKVDGISPAMADTGNHVSDTGSSSFLRSTPSLMMAKKVKWCKRLLRSWL</sequence>
<evidence type="ECO:0000313" key="3">
    <source>
        <dbReference type="Proteomes" id="UP000267821"/>
    </source>
</evidence>
<protein>
    <submittedName>
        <fullName evidence="2">Uncharacterized protein</fullName>
    </submittedName>
</protein>
<organism evidence="2 3">
    <name type="scientific">Terfezia boudieri ATCC MYA-4762</name>
    <dbReference type="NCBI Taxonomy" id="1051890"/>
    <lineage>
        <taxon>Eukaryota</taxon>
        <taxon>Fungi</taxon>
        <taxon>Dikarya</taxon>
        <taxon>Ascomycota</taxon>
        <taxon>Pezizomycotina</taxon>
        <taxon>Pezizomycetes</taxon>
        <taxon>Pezizales</taxon>
        <taxon>Pezizaceae</taxon>
        <taxon>Terfezia</taxon>
    </lineage>
</organism>
<dbReference type="AlphaFoldDB" id="A0A3N4M1K3"/>
<reference evidence="2 3" key="1">
    <citation type="journal article" date="2018" name="Nat. Ecol. Evol.">
        <title>Pezizomycetes genomes reveal the molecular basis of ectomycorrhizal truffle lifestyle.</title>
        <authorList>
            <person name="Murat C."/>
            <person name="Payen T."/>
            <person name="Noel B."/>
            <person name="Kuo A."/>
            <person name="Morin E."/>
            <person name="Chen J."/>
            <person name="Kohler A."/>
            <person name="Krizsan K."/>
            <person name="Balestrini R."/>
            <person name="Da Silva C."/>
            <person name="Montanini B."/>
            <person name="Hainaut M."/>
            <person name="Levati E."/>
            <person name="Barry K.W."/>
            <person name="Belfiori B."/>
            <person name="Cichocki N."/>
            <person name="Clum A."/>
            <person name="Dockter R.B."/>
            <person name="Fauchery L."/>
            <person name="Guy J."/>
            <person name="Iotti M."/>
            <person name="Le Tacon F."/>
            <person name="Lindquist E.A."/>
            <person name="Lipzen A."/>
            <person name="Malagnac F."/>
            <person name="Mello A."/>
            <person name="Molinier V."/>
            <person name="Miyauchi S."/>
            <person name="Poulain J."/>
            <person name="Riccioni C."/>
            <person name="Rubini A."/>
            <person name="Sitrit Y."/>
            <person name="Splivallo R."/>
            <person name="Traeger S."/>
            <person name="Wang M."/>
            <person name="Zifcakova L."/>
            <person name="Wipf D."/>
            <person name="Zambonelli A."/>
            <person name="Paolocci F."/>
            <person name="Nowrousian M."/>
            <person name="Ottonello S."/>
            <person name="Baldrian P."/>
            <person name="Spatafora J.W."/>
            <person name="Henrissat B."/>
            <person name="Nagy L.G."/>
            <person name="Aury J.M."/>
            <person name="Wincker P."/>
            <person name="Grigoriev I.V."/>
            <person name="Bonfante P."/>
            <person name="Martin F.M."/>
        </authorList>
    </citation>
    <scope>NUCLEOTIDE SEQUENCE [LARGE SCALE GENOMIC DNA]</scope>
    <source>
        <strain evidence="2 3">ATCC MYA-4762</strain>
    </source>
</reference>
<accession>A0A3N4M1K3</accession>
<evidence type="ECO:0000256" key="1">
    <source>
        <dbReference type="SAM" id="Coils"/>
    </source>
</evidence>
<gene>
    <name evidence="2" type="ORF">L211DRAFT_881633</name>
</gene>
<evidence type="ECO:0000313" key="2">
    <source>
        <dbReference type="EMBL" id="RPB29043.1"/>
    </source>
</evidence>
<keyword evidence="3" id="KW-1185">Reference proteome</keyword>
<dbReference type="InParanoid" id="A0A3N4M1K3"/>
<feature type="coiled-coil region" evidence="1">
    <location>
        <begin position="106"/>
        <end position="172"/>
    </location>
</feature>
<proteinExistence type="predicted"/>
<name>A0A3N4M1K3_9PEZI</name>
<dbReference type="OrthoDB" id="5464934at2759"/>